<dbReference type="SUPFAM" id="SSF48264">
    <property type="entry name" value="Cytochrome P450"/>
    <property type="match status" value="1"/>
</dbReference>
<protein>
    <submittedName>
        <fullName evidence="3">Cytochrome P450</fullName>
    </submittedName>
</protein>
<dbReference type="InterPro" id="IPR002397">
    <property type="entry name" value="Cyt_P450_B"/>
</dbReference>
<dbReference type="PROSITE" id="PS00086">
    <property type="entry name" value="CYTOCHROME_P450"/>
    <property type="match status" value="1"/>
</dbReference>
<comment type="similarity">
    <text evidence="1 2">Belongs to the cytochrome P450 family.</text>
</comment>
<dbReference type="InterPro" id="IPR017972">
    <property type="entry name" value="Cyt_P450_CS"/>
</dbReference>
<evidence type="ECO:0000256" key="1">
    <source>
        <dbReference type="ARBA" id="ARBA00010617"/>
    </source>
</evidence>
<dbReference type="Gene3D" id="1.10.630.10">
    <property type="entry name" value="Cytochrome P450"/>
    <property type="match status" value="1"/>
</dbReference>
<organism evidence="3 4">
    <name type="scientific">Cryptosporangium minutisporangium</name>
    <dbReference type="NCBI Taxonomy" id="113569"/>
    <lineage>
        <taxon>Bacteria</taxon>
        <taxon>Bacillati</taxon>
        <taxon>Actinomycetota</taxon>
        <taxon>Actinomycetes</taxon>
        <taxon>Cryptosporangiales</taxon>
        <taxon>Cryptosporangiaceae</taxon>
        <taxon>Cryptosporangium</taxon>
    </lineage>
</organism>
<accession>A0ABP6T4B1</accession>
<gene>
    <name evidence="3" type="ORF">GCM10020369_55510</name>
</gene>
<comment type="caution">
    <text evidence="3">The sequence shown here is derived from an EMBL/GenBank/DDBJ whole genome shotgun (WGS) entry which is preliminary data.</text>
</comment>
<keyword evidence="2" id="KW-0479">Metal-binding</keyword>
<name>A0ABP6T4B1_9ACTN</name>
<evidence type="ECO:0000256" key="2">
    <source>
        <dbReference type="RuleBase" id="RU000461"/>
    </source>
</evidence>
<keyword evidence="2" id="KW-0408">Iron</keyword>
<dbReference type="PANTHER" id="PTHR46696">
    <property type="entry name" value="P450, PUTATIVE (EUROFUNG)-RELATED"/>
    <property type="match status" value="1"/>
</dbReference>
<keyword evidence="2" id="KW-0503">Monooxygenase</keyword>
<keyword evidence="2" id="KW-0560">Oxidoreductase</keyword>
<evidence type="ECO:0000313" key="3">
    <source>
        <dbReference type="EMBL" id="GAA3392720.1"/>
    </source>
</evidence>
<sequence>MTTTEQGFAAPASGPGRRPQIALDVHGQAFRDANYAIYDDLRERCPVAWSTENGGFWVVTDYESTFDATRDDDLFTSTPGTNIPFTAEDTGAGLAAILPPIHTDPPLTGAMRSLTTRFLSPARAEAMEPEIRAIADELIDEFIEAGEADLVGQLTTPLPARVILRLLGWDEGPWPEWVTVIHTFIHGDEYGMTREQATERVTNLIFAELGRREETGAPADDMVGCILNGEVEGRPLSVEEQFGYLLLLLFGGMDTTSGLTGNSLLRMIEQPELTRQLIERPELMRSATEEFLRHGTPTQGLARTVSRDTDWRGVRLAKGDRALLLWAAANRDPKAFERPDEIDLERAPNRHMAFGVGQHRCLGSNHARVMFRVMVEQVLRRLPDFALAGEPVRYGDAAAVYALKELPVRFTPGPRVSGGPVGEEIR</sequence>
<reference evidence="4" key="1">
    <citation type="journal article" date="2019" name="Int. J. Syst. Evol. Microbiol.">
        <title>The Global Catalogue of Microorganisms (GCM) 10K type strain sequencing project: providing services to taxonomists for standard genome sequencing and annotation.</title>
        <authorList>
            <consortium name="The Broad Institute Genomics Platform"/>
            <consortium name="The Broad Institute Genome Sequencing Center for Infectious Disease"/>
            <person name="Wu L."/>
            <person name="Ma J."/>
        </authorList>
    </citation>
    <scope>NUCLEOTIDE SEQUENCE [LARGE SCALE GENOMIC DNA]</scope>
    <source>
        <strain evidence="4">JCM 9458</strain>
    </source>
</reference>
<dbReference type="InterPro" id="IPR036396">
    <property type="entry name" value="Cyt_P450_sf"/>
</dbReference>
<keyword evidence="4" id="KW-1185">Reference proteome</keyword>
<dbReference type="Proteomes" id="UP001501676">
    <property type="component" value="Unassembled WGS sequence"/>
</dbReference>
<dbReference type="RefSeq" id="WP_345731173.1">
    <property type="nucleotide sequence ID" value="NZ_BAAAYN010000038.1"/>
</dbReference>
<dbReference type="EMBL" id="BAAAYN010000038">
    <property type="protein sequence ID" value="GAA3392720.1"/>
    <property type="molecule type" value="Genomic_DNA"/>
</dbReference>
<keyword evidence="2" id="KW-0349">Heme</keyword>
<dbReference type="PRINTS" id="PR00359">
    <property type="entry name" value="BP450"/>
</dbReference>
<evidence type="ECO:0000313" key="4">
    <source>
        <dbReference type="Proteomes" id="UP001501676"/>
    </source>
</evidence>
<proteinExistence type="inferred from homology"/>
<dbReference type="PANTHER" id="PTHR46696:SF6">
    <property type="entry name" value="P450, PUTATIVE (EUROFUNG)-RELATED"/>
    <property type="match status" value="1"/>
</dbReference>
<dbReference type="InterPro" id="IPR001128">
    <property type="entry name" value="Cyt_P450"/>
</dbReference>
<dbReference type="Pfam" id="PF00067">
    <property type="entry name" value="p450"/>
    <property type="match status" value="1"/>
</dbReference>